<name>A0A2I0KZD9_PUNGR</name>
<gene>
    <name evidence="1" type="ORF">CRG98_006371</name>
</gene>
<dbReference type="EMBL" id="PGOL01000281">
    <property type="protein sequence ID" value="PKI73236.1"/>
    <property type="molecule type" value="Genomic_DNA"/>
</dbReference>
<comment type="caution">
    <text evidence="1">The sequence shown here is derived from an EMBL/GenBank/DDBJ whole genome shotgun (WGS) entry which is preliminary data.</text>
</comment>
<organism evidence="1 2">
    <name type="scientific">Punica granatum</name>
    <name type="common">Pomegranate</name>
    <dbReference type="NCBI Taxonomy" id="22663"/>
    <lineage>
        <taxon>Eukaryota</taxon>
        <taxon>Viridiplantae</taxon>
        <taxon>Streptophyta</taxon>
        <taxon>Embryophyta</taxon>
        <taxon>Tracheophyta</taxon>
        <taxon>Spermatophyta</taxon>
        <taxon>Magnoliopsida</taxon>
        <taxon>eudicotyledons</taxon>
        <taxon>Gunneridae</taxon>
        <taxon>Pentapetalae</taxon>
        <taxon>rosids</taxon>
        <taxon>malvids</taxon>
        <taxon>Myrtales</taxon>
        <taxon>Lythraceae</taxon>
        <taxon>Punica</taxon>
    </lineage>
</organism>
<dbReference type="AlphaFoldDB" id="A0A2I0KZD9"/>
<evidence type="ECO:0000313" key="1">
    <source>
        <dbReference type="EMBL" id="PKI73236.1"/>
    </source>
</evidence>
<proteinExistence type="predicted"/>
<sequence length="104" mass="11954">MSYTPYHSIVMQKYKSANSSKSRMFYLASGCEERVREEFESRVTRWNPRKDVRVHGHARSDVGTCGNGRWRASCTRLAGVCVAVLRYCSPESTVFARNEEINLK</sequence>
<accession>A0A2I0KZD9</accession>
<reference evidence="1 2" key="1">
    <citation type="submission" date="2017-11" db="EMBL/GenBank/DDBJ databases">
        <title>De-novo sequencing of pomegranate (Punica granatum L.) genome.</title>
        <authorList>
            <person name="Akparov Z."/>
            <person name="Amiraslanov A."/>
            <person name="Hajiyeva S."/>
            <person name="Abbasov M."/>
            <person name="Kaur K."/>
            <person name="Hamwieh A."/>
            <person name="Solovyev V."/>
            <person name="Salamov A."/>
            <person name="Braich B."/>
            <person name="Kosarev P."/>
            <person name="Mahmoud A."/>
            <person name="Hajiyev E."/>
            <person name="Babayeva S."/>
            <person name="Izzatullayeva V."/>
            <person name="Mammadov A."/>
            <person name="Mammadov A."/>
            <person name="Sharifova S."/>
            <person name="Ojaghi J."/>
            <person name="Eynullazada K."/>
            <person name="Bayramov B."/>
            <person name="Abdulazimova A."/>
            <person name="Shahmuradov I."/>
        </authorList>
    </citation>
    <scope>NUCLEOTIDE SEQUENCE [LARGE SCALE GENOMIC DNA]</scope>
    <source>
        <strain evidence="2">cv. AG2017</strain>
        <tissue evidence="1">Leaf</tissue>
    </source>
</reference>
<dbReference type="Proteomes" id="UP000233551">
    <property type="component" value="Unassembled WGS sequence"/>
</dbReference>
<keyword evidence="2" id="KW-1185">Reference proteome</keyword>
<protein>
    <submittedName>
        <fullName evidence="1">Uncharacterized protein</fullName>
    </submittedName>
</protein>
<evidence type="ECO:0000313" key="2">
    <source>
        <dbReference type="Proteomes" id="UP000233551"/>
    </source>
</evidence>